<protein>
    <submittedName>
        <fullName evidence="2">Uncharacterized protein LOC128312404</fullName>
    </submittedName>
</protein>
<evidence type="ECO:0000313" key="1">
    <source>
        <dbReference type="Proteomes" id="UP001652583"/>
    </source>
</evidence>
<gene>
    <name evidence="2" type="primary">LOC128312404</name>
</gene>
<keyword evidence="1" id="KW-1185">Reference proteome</keyword>
<proteinExistence type="predicted"/>
<accession>A0ABM3NRK3</accession>
<reference evidence="2" key="1">
    <citation type="submission" date="2025-08" db="UniProtKB">
        <authorList>
            <consortium name="RefSeq"/>
        </authorList>
    </citation>
    <scope>IDENTIFICATION</scope>
    <source>
        <tissue evidence="2">Blood</tissue>
    </source>
</reference>
<sequence>MPAPSLSFQRCSPLASSEALDPVVRLVVPRGGRPPHALLLALVLCRGAAEASAVKVSVCPRIGFKNRVTLRLRYPVVTLTFRSHACTRAHKPEACGSASHLPVWHLGGKGRSGSFPASLFPPRAEPPSRLGGTTPLALPFAQRGFGKRVVLSLAHRAQSSACVRPAAAAAVCRVGARVPGVTASAWCVVCSRGREPSGPASVSLFPVVLRQTSACVCRRAPRRASPGWGPGRTMCSRSLRGIPVSRMRHAFRPSRCREPRFRRDLVPARIACFSRWERRRDMWGRFLCSLSSLPRGPMRLSSLPELPGGPGRVGVRSTRVCVCVCLSPGR</sequence>
<evidence type="ECO:0000313" key="2">
    <source>
        <dbReference type="RefSeq" id="XP_053062060.1"/>
    </source>
</evidence>
<dbReference type="RefSeq" id="XP_053062060.1">
    <property type="nucleotide sequence ID" value="XM_053206085.1"/>
</dbReference>
<dbReference type="Proteomes" id="UP001652583">
    <property type="component" value="Chromosome D3"/>
</dbReference>
<organism evidence="1 2">
    <name type="scientific">Acinonyx jubatus</name>
    <name type="common">Cheetah</name>
    <dbReference type="NCBI Taxonomy" id="32536"/>
    <lineage>
        <taxon>Eukaryota</taxon>
        <taxon>Metazoa</taxon>
        <taxon>Chordata</taxon>
        <taxon>Craniata</taxon>
        <taxon>Vertebrata</taxon>
        <taxon>Euteleostomi</taxon>
        <taxon>Mammalia</taxon>
        <taxon>Eutheria</taxon>
        <taxon>Laurasiatheria</taxon>
        <taxon>Carnivora</taxon>
        <taxon>Feliformia</taxon>
        <taxon>Felidae</taxon>
        <taxon>Felinae</taxon>
        <taxon>Acinonyx</taxon>
    </lineage>
</organism>
<name>A0ABM3NRK3_ACIJB</name>
<dbReference type="GeneID" id="128312404"/>